<gene>
    <name evidence="2" type="ORF">GTW51_05825</name>
</gene>
<sequence length="262" mass="28782">MMAGRTRLNSVWPVSLAAFGSLLGWLQPMPTIPAGHDGICRTETASGVEYIVCDVPLDRYDVSLRAAAADGRPYETFERASASVEGARVRLIMNAGMYHEDRRPVGLAIQDGREISPLVRGTGSGNYSLQPNGVFLVEDGKARVMETGAYVAGDHNPDLATQSGPMLLIDGELHPRFIDGSDSRYVRNGVCASDDGRTVRLVLSRQAVNFWDFGLFFRDQLGCRDALFFDGQVSSLYYPDANIAYRRDRLGPMLVVTDRRGD</sequence>
<dbReference type="AlphaFoldDB" id="A0A6L9MF27"/>
<dbReference type="Pfam" id="PF09992">
    <property type="entry name" value="NAGPA"/>
    <property type="match status" value="1"/>
</dbReference>
<name>A0A6L9MF27_9HYPH</name>
<evidence type="ECO:0000259" key="1">
    <source>
        <dbReference type="Pfam" id="PF09992"/>
    </source>
</evidence>
<accession>A0A6L9MF27</accession>
<organism evidence="2 3">
    <name type="scientific">Aurantimonas aggregata</name>
    <dbReference type="NCBI Taxonomy" id="2047720"/>
    <lineage>
        <taxon>Bacteria</taxon>
        <taxon>Pseudomonadati</taxon>
        <taxon>Pseudomonadota</taxon>
        <taxon>Alphaproteobacteria</taxon>
        <taxon>Hyphomicrobiales</taxon>
        <taxon>Aurantimonadaceae</taxon>
        <taxon>Aurantimonas</taxon>
    </lineage>
</organism>
<dbReference type="InterPro" id="IPR018711">
    <property type="entry name" value="NAGPA"/>
</dbReference>
<evidence type="ECO:0000313" key="2">
    <source>
        <dbReference type="EMBL" id="NDV86218.1"/>
    </source>
</evidence>
<feature type="domain" description="Phosphodiester glycosidase" evidence="1">
    <location>
        <begin position="89"/>
        <end position="239"/>
    </location>
</feature>
<protein>
    <recommendedName>
        <fullName evidence="1">Phosphodiester glycosidase domain-containing protein</fullName>
    </recommendedName>
</protein>
<keyword evidence="3" id="KW-1185">Reference proteome</keyword>
<dbReference type="EMBL" id="JAAAMJ010000002">
    <property type="protein sequence ID" value="NDV86218.1"/>
    <property type="molecule type" value="Genomic_DNA"/>
</dbReference>
<reference evidence="2 3" key="1">
    <citation type="submission" date="2020-01" db="EMBL/GenBank/DDBJ databases">
        <title>Genomes of bacteria type strains.</title>
        <authorList>
            <person name="Chen J."/>
            <person name="Zhu S."/>
            <person name="Chen J."/>
        </authorList>
    </citation>
    <scope>NUCLEOTIDE SEQUENCE [LARGE SCALE GENOMIC DNA]</scope>
    <source>
        <strain evidence="2 3">KCTC 52919</strain>
    </source>
</reference>
<evidence type="ECO:0000313" key="3">
    <source>
        <dbReference type="Proteomes" id="UP000476332"/>
    </source>
</evidence>
<comment type="caution">
    <text evidence="2">The sequence shown here is derived from an EMBL/GenBank/DDBJ whole genome shotgun (WGS) entry which is preliminary data.</text>
</comment>
<proteinExistence type="predicted"/>
<dbReference type="Proteomes" id="UP000476332">
    <property type="component" value="Unassembled WGS sequence"/>
</dbReference>